<protein>
    <recommendedName>
        <fullName evidence="4">Translation elongation factor EF1B beta/delta subunit guanine nucleotide exchange domain-containing protein</fullName>
    </recommendedName>
</protein>
<reference evidence="5" key="1">
    <citation type="submission" date="2021-02" db="EMBL/GenBank/DDBJ databases">
        <authorList>
            <person name="Nowell W R."/>
        </authorList>
    </citation>
    <scope>NUCLEOTIDE SEQUENCE</scope>
</reference>
<keyword evidence="6" id="KW-1185">Reference proteome</keyword>
<dbReference type="GO" id="GO:0003746">
    <property type="term" value="F:translation elongation factor activity"/>
    <property type="evidence" value="ECO:0007669"/>
    <property type="project" value="UniProtKB-KW"/>
</dbReference>
<evidence type="ECO:0000313" key="5">
    <source>
        <dbReference type="EMBL" id="CAF1476185.1"/>
    </source>
</evidence>
<evidence type="ECO:0000313" key="6">
    <source>
        <dbReference type="Proteomes" id="UP000663870"/>
    </source>
</evidence>
<evidence type="ECO:0000256" key="2">
    <source>
        <dbReference type="ARBA" id="ARBA00022768"/>
    </source>
</evidence>
<dbReference type="GO" id="GO:0005085">
    <property type="term" value="F:guanyl-nucleotide exchange factor activity"/>
    <property type="evidence" value="ECO:0007669"/>
    <property type="project" value="TreeGrafter"/>
</dbReference>
<comment type="caution">
    <text evidence="5">The sequence shown here is derived from an EMBL/GenBank/DDBJ whole genome shotgun (WGS) entry which is preliminary data.</text>
</comment>
<comment type="similarity">
    <text evidence="1">Belongs to the EF-1-beta/EF-1-delta family.</text>
</comment>
<dbReference type="GO" id="GO:0005853">
    <property type="term" value="C:eukaryotic translation elongation factor 1 complex"/>
    <property type="evidence" value="ECO:0007669"/>
    <property type="project" value="InterPro"/>
</dbReference>
<dbReference type="InterPro" id="IPR036219">
    <property type="entry name" value="eEF-1beta-like_sf"/>
</dbReference>
<evidence type="ECO:0000259" key="4">
    <source>
        <dbReference type="Pfam" id="PF00736"/>
    </source>
</evidence>
<organism evidence="5 6">
    <name type="scientific">Rotaria sordida</name>
    <dbReference type="NCBI Taxonomy" id="392033"/>
    <lineage>
        <taxon>Eukaryota</taxon>
        <taxon>Metazoa</taxon>
        <taxon>Spiralia</taxon>
        <taxon>Gnathifera</taxon>
        <taxon>Rotifera</taxon>
        <taxon>Eurotatoria</taxon>
        <taxon>Bdelloidea</taxon>
        <taxon>Philodinida</taxon>
        <taxon>Philodinidae</taxon>
        <taxon>Rotaria</taxon>
    </lineage>
</organism>
<accession>A0A815REL8</accession>
<keyword evidence="2" id="KW-0251">Elongation factor</keyword>
<dbReference type="AlphaFoldDB" id="A0A815REL8"/>
<dbReference type="PANTHER" id="PTHR11595:SF21">
    <property type="entry name" value="ELONGATION FACTOR 1-BETA"/>
    <property type="match status" value="1"/>
</dbReference>
<dbReference type="SUPFAM" id="SSF54984">
    <property type="entry name" value="eEF-1beta-like"/>
    <property type="match status" value="1"/>
</dbReference>
<dbReference type="InterPro" id="IPR014717">
    <property type="entry name" value="Transl_elong_EF1B/ribsomal_bS6"/>
</dbReference>
<dbReference type="Gene3D" id="3.30.70.60">
    <property type="match status" value="1"/>
</dbReference>
<keyword evidence="3" id="KW-0648">Protein biosynthesis</keyword>
<feature type="domain" description="Translation elongation factor EF1B beta/delta subunit guanine nucleotide exchange" evidence="4">
    <location>
        <begin position="58"/>
        <end position="89"/>
    </location>
</feature>
<name>A0A815REL8_9BILA</name>
<dbReference type="InterPro" id="IPR049720">
    <property type="entry name" value="EF1B_bsu/dsu"/>
</dbReference>
<evidence type="ECO:0000256" key="3">
    <source>
        <dbReference type="ARBA" id="ARBA00022917"/>
    </source>
</evidence>
<dbReference type="GO" id="GO:0005829">
    <property type="term" value="C:cytosol"/>
    <property type="evidence" value="ECO:0007669"/>
    <property type="project" value="TreeGrafter"/>
</dbReference>
<gene>
    <name evidence="5" type="ORF">JXQ802_LOCUS39037</name>
</gene>
<sequence length="89" mass="10244">MIKSSSIRMNITNVQRLAKIESTFENDKQQSEETKKKRLADYAAKKAKKEQVIVQSIIMLDVKLRDDETDLNAMEQSVRSIEADDLVWG</sequence>
<dbReference type="PANTHER" id="PTHR11595">
    <property type="entry name" value="EF-HAND AND COILED-COIL DOMAIN-CONTAINING FAMILY MEMBER"/>
    <property type="match status" value="1"/>
</dbReference>
<dbReference type="EMBL" id="CAJNOL010002214">
    <property type="protein sequence ID" value="CAF1476185.1"/>
    <property type="molecule type" value="Genomic_DNA"/>
</dbReference>
<dbReference type="InterPro" id="IPR014038">
    <property type="entry name" value="EF1B_bsu/dsu_GNE"/>
</dbReference>
<proteinExistence type="inferred from homology"/>
<dbReference type="Pfam" id="PF00736">
    <property type="entry name" value="EF1_GNE"/>
    <property type="match status" value="1"/>
</dbReference>
<evidence type="ECO:0000256" key="1">
    <source>
        <dbReference type="ARBA" id="ARBA00007411"/>
    </source>
</evidence>
<dbReference type="Proteomes" id="UP000663870">
    <property type="component" value="Unassembled WGS sequence"/>
</dbReference>